<gene>
    <name evidence="1" type="ORF">MNBD_DELTA03-710</name>
</gene>
<feature type="non-terminal residue" evidence="1">
    <location>
        <position position="23"/>
    </location>
</feature>
<evidence type="ECO:0000313" key="1">
    <source>
        <dbReference type="EMBL" id="VAW38351.1"/>
    </source>
</evidence>
<name>A0A3B0V5W4_9ZZZZ</name>
<reference evidence="1" key="1">
    <citation type="submission" date="2018-06" db="EMBL/GenBank/DDBJ databases">
        <authorList>
            <person name="Zhirakovskaya E."/>
        </authorList>
    </citation>
    <scope>NUCLEOTIDE SEQUENCE</scope>
</reference>
<accession>A0A3B0V5W4</accession>
<protein>
    <submittedName>
        <fullName evidence="1">Uncharacterized protein</fullName>
    </submittedName>
</protein>
<proteinExistence type="predicted"/>
<organism evidence="1">
    <name type="scientific">hydrothermal vent metagenome</name>
    <dbReference type="NCBI Taxonomy" id="652676"/>
    <lineage>
        <taxon>unclassified sequences</taxon>
        <taxon>metagenomes</taxon>
        <taxon>ecological metagenomes</taxon>
    </lineage>
</organism>
<dbReference type="EMBL" id="UOEX01000245">
    <property type="protein sequence ID" value="VAW38351.1"/>
    <property type="molecule type" value="Genomic_DNA"/>
</dbReference>
<sequence>MLLNIKNLRVKFKLDSGEVEVVR</sequence>
<dbReference type="AlphaFoldDB" id="A0A3B0V5W4"/>